<evidence type="ECO:0000256" key="13">
    <source>
        <dbReference type="SAM" id="Phobius"/>
    </source>
</evidence>
<gene>
    <name evidence="14" type="ORF">FOA43_001418</name>
</gene>
<dbReference type="AlphaFoldDB" id="A0A875RU19"/>
<keyword evidence="8" id="KW-0256">Endoplasmic reticulum</keyword>
<keyword evidence="6" id="KW-0813">Transport</keyword>
<evidence type="ECO:0000256" key="9">
    <source>
        <dbReference type="ARBA" id="ARBA00022927"/>
    </source>
</evidence>
<organism evidence="14 15">
    <name type="scientific">Eeniella nana</name>
    <name type="common">Yeast</name>
    <name type="synonym">Brettanomyces nanus</name>
    <dbReference type="NCBI Taxonomy" id="13502"/>
    <lineage>
        <taxon>Eukaryota</taxon>
        <taxon>Fungi</taxon>
        <taxon>Dikarya</taxon>
        <taxon>Ascomycota</taxon>
        <taxon>Saccharomycotina</taxon>
        <taxon>Pichiomycetes</taxon>
        <taxon>Pichiales</taxon>
        <taxon>Pichiaceae</taxon>
        <taxon>Brettanomyces</taxon>
    </lineage>
</organism>
<keyword evidence="12" id="KW-0961">Cell wall biogenesis/degradation</keyword>
<keyword evidence="15" id="KW-1185">Reference proteome</keyword>
<feature type="transmembrane region" description="Helical" evidence="13">
    <location>
        <begin position="186"/>
        <end position="206"/>
    </location>
</feature>
<sequence>MTFGDFSEICKRTPLALCALTEPLNDPSNSPLSGVLPKCYARTVTLANTLIFEIGTAFIRMAILIILLLIVYLVRLRYTSVARREMLFFFWSLIANTIASLIVDTGVSPPGSSSYAYFVSLQLATSATSYWALLFSGISGFGFWEDGSTRAMVALYVSAVGIFIVNYIIPLFTFTKAVSGLGPSKTTALFVLFFIINPLMLVLWLLSQLFICFFMLVINWWALGALSLAVFFFAASQALLYSLSQQICEGLKHYVDGTVFSSLSAMFCIMMVFKYWDIITFDDDEYYRFTEVVPGVGFEQKPKNF</sequence>
<keyword evidence="7 13" id="KW-0812">Transmembrane</keyword>
<evidence type="ECO:0000256" key="4">
    <source>
        <dbReference type="ARBA" id="ARBA00011864"/>
    </source>
</evidence>
<feature type="transmembrane region" description="Helical" evidence="13">
    <location>
        <begin position="153"/>
        <end position="174"/>
    </location>
</feature>
<dbReference type="KEGG" id="bnn:FOA43_001418"/>
<evidence type="ECO:0000256" key="1">
    <source>
        <dbReference type="ARBA" id="ARBA00002732"/>
    </source>
</evidence>
<evidence type="ECO:0000256" key="7">
    <source>
        <dbReference type="ARBA" id="ARBA00022692"/>
    </source>
</evidence>
<comment type="subunit">
    <text evidence="4">Interacts with CHS3.</text>
</comment>
<evidence type="ECO:0000256" key="3">
    <source>
        <dbReference type="ARBA" id="ARBA00009274"/>
    </source>
</evidence>
<feature type="transmembrane region" description="Helical" evidence="13">
    <location>
        <begin position="254"/>
        <end position="273"/>
    </location>
</feature>
<keyword evidence="11 13" id="KW-0472">Membrane</keyword>
<dbReference type="GO" id="GO:0015031">
    <property type="term" value="P:protein transport"/>
    <property type="evidence" value="ECO:0007669"/>
    <property type="project" value="UniProtKB-KW"/>
</dbReference>
<comment type="function">
    <text evidence="1">Chaperone required for the export of the chitin synthase CHS3 from the endoplasmic reticulum.</text>
</comment>
<evidence type="ECO:0000313" key="14">
    <source>
        <dbReference type="EMBL" id="QPG74097.1"/>
    </source>
</evidence>
<evidence type="ECO:0000256" key="6">
    <source>
        <dbReference type="ARBA" id="ARBA00022448"/>
    </source>
</evidence>
<dbReference type="PANTHER" id="PTHR35329">
    <property type="entry name" value="CHITIN SYNTHASE EXPORT CHAPERONE"/>
    <property type="match status" value="1"/>
</dbReference>
<evidence type="ECO:0000256" key="12">
    <source>
        <dbReference type="ARBA" id="ARBA00023316"/>
    </source>
</evidence>
<evidence type="ECO:0000256" key="2">
    <source>
        <dbReference type="ARBA" id="ARBA00004477"/>
    </source>
</evidence>
<dbReference type="RefSeq" id="XP_038777662.1">
    <property type="nucleotide sequence ID" value="XM_038921734.1"/>
</dbReference>
<feature type="transmembrane region" description="Helical" evidence="13">
    <location>
        <begin position="86"/>
        <end position="103"/>
    </location>
</feature>
<comment type="subcellular location">
    <subcellularLocation>
        <location evidence="2">Endoplasmic reticulum membrane</location>
        <topology evidence="2">Multi-pass membrane protein</topology>
    </subcellularLocation>
</comment>
<accession>A0A875RU19</accession>
<dbReference type="GO" id="GO:0006457">
    <property type="term" value="P:protein folding"/>
    <property type="evidence" value="ECO:0007669"/>
    <property type="project" value="TreeGrafter"/>
</dbReference>
<dbReference type="GO" id="GO:0071555">
    <property type="term" value="P:cell wall organization"/>
    <property type="evidence" value="ECO:0007669"/>
    <property type="project" value="UniProtKB-KW"/>
</dbReference>
<dbReference type="GO" id="GO:0005789">
    <property type="term" value="C:endoplasmic reticulum membrane"/>
    <property type="evidence" value="ECO:0007669"/>
    <property type="project" value="UniProtKB-SubCell"/>
</dbReference>
<keyword evidence="10 13" id="KW-1133">Transmembrane helix</keyword>
<dbReference type="EMBL" id="CP064812">
    <property type="protein sequence ID" value="QPG74097.1"/>
    <property type="molecule type" value="Genomic_DNA"/>
</dbReference>
<comment type="similarity">
    <text evidence="3">Belongs to the CHS7 family.</text>
</comment>
<evidence type="ECO:0000256" key="11">
    <source>
        <dbReference type="ARBA" id="ARBA00023136"/>
    </source>
</evidence>
<reference evidence="14" key="1">
    <citation type="submission" date="2020-10" db="EMBL/GenBank/DDBJ databases">
        <authorList>
            <person name="Roach M.J.R."/>
        </authorList>
    </citation>
    <scope>NUCLEOTIDE SEQUENCE</scope>
    <source>
        <strain evidence="14">CBS 1945</strain>
    </source>
</reference>
<feature type="transmembrane region" description="Helical" evidence="13">
    <location>
        <begin position="50"/>
        <end position="74"/>
    </location>
</feature>
<dbReference type="PANTHER" id="PTHR35329:SF2">
    <property type="entry name" value="CHITIN SYNTHASE EXPORT CHAPERONE"/>
    <property type="match status" value="1"/>
</dbReference>
<feature type="transmembrane region" description="Helical" evidence="13">
    <location>
        <begin position="115"/>
        <end position="141"/>
    </location>
</feature>
<proteinExistence type="inferred from homology"/>
<feature type="transmembrane region" description="Helical" evidence="13">
    <location>
        <begin position="213"/>
        <end position="234"/>
    </location>
</feature>
<dbReference type="GeneID" id="62194819"/>
<evidence type="ECO:0000256" key="5">
    <source>
        <dbReference type="ARBA" id="ARBA00018354"/>
    </source>
</evidence>
<name>A0A875RU19_EENNA</name>
<dbReference type="InterPro" id="IPR022057">
    <property type="entry name" value="Chs7"/>
</dbReference>
<evidence type="ECO:0000313" key="15">
    <source>
        <dbReference type="Proteomes" id="UP000662931"/>
    </source>
</evidence>
<dbReference type="Proteomes" id="UP000662931">
    <property type="component" value="Chromosome 1"/>
</dbReference>
<dbReference type="OrthoDB" id="2189463at2759"/>
<dbReference type="GO" id="GO:0051082">
    <property type="term" value="F:unfolded protein binding"/>
    <property type="evidence" value="ECO:0007669"/>
    <property type="project" value="TreeGrafter"/>
</dbReference>
<protein>
    <recommendedName>
        <fullName evidence="5">Chitin synthase export chaperone</fullName>
    </recommendedName>
</protein>
<keyword evidence="9" id="KW-0653">Protein transport</keyword>
<evidence type="ECO:0000256" key="8">
    <source>
        <dbReference type="ARBA" id="ARBA00022824"/>
    </source>
</evidence>
<dbReference type="Pfam" id="PF12271">
    <property type="entry name" value="Chs7"/>
    <property type="match status" value="1"/>
</dbReference>
<evidence type="ECO:0000256" key="10">
    <source>
        <dbReference type="ARBA" id="ARBA00022989"/>
    </source>
</evidence>